<dbReference type="Proteomes" id="UP000019251">
    <property type="component" value="Unassembled WGS sequence"/>
</dbReference>
<evidence type="ECO:0000313" key="1">
    <source>
        <dbReference type="EMBL" id="EUJ26002.1"/>
    </source>
</evidence>
<reference evidence="1 2" key="1">
    <citation type="submission" date="2012-12" db="EMBL/GenBank/DDBJ databases">
        <title>Novel taxa of Listeriaceae from agricultural environments in the United States.</title>
        <authorList>
            <person name="den Bakker H.C."/>
            <person name="Allred A."/>
            <person name="Warchocki S."/>
            <person name="Wright E.M."/>
            <person name="Burrell A."/>
            <person name="Nightingale K.K."/>
            <person name="Kephart D."/>
            <person name="Wiedmann M."/>
        </authorList>
    </citation>
    <scope>NUCLEOTIDE SEQUENCE [LARGE SCALE GENOMIC DNA]</scope>
    <source>
        <strain evidence="1 2">FSL F6-1183</strain>
    </source>
</reference>
<comment type="caution">
    <text evidence="1">The sequence shown here is derived from an EMBL/GenBank/DDBJ whole genome shotgun (WGS) entry which is preliminary data.</text>
</comment>
<proteinExistence type="predicted"/>
<dbReference type="EMBL" id="AODG01000019">
    <property type="protein sequence ID" value="EUJ26002.1"/>
    <property type="molecule type" value="Genomic_DNA"/>
</dbReference>
<dbReference type="RefSeq" id="WP_199897345.1">
    <property type="nucleotide sequence ID" value="NZ_AODG01000019.1"/>
</dbReference>
<sequence>MKKKDLIEFLQSAIEEDAIVSRIYMLFHLDYNYPIEELNDLITYGVNNNYFIISNVANPKQTYKEVNWEKDNSYQEIIMKNEEKYIPYLFSEDVHIPEEFKLFFIVIILSVNGYLLRKHRRSV</sequence>
<evidence type="ECO:0000313" key="2">
    <source>
        <dbReference type="Proteomes" id="UP000019251"/>
    </source>
</evidence>
<protein>
    <submittedName>
        <fullName evidence="1">Uncharacterized protein</fullName>
    </submittedName>
</protein>
<accession>A0A829R2T1</accession>
<dbReference type="AlphaFoldDB" id="A0A829R2T1"/>
<gene>
    <name evidence="1" type="ORF">LMUR_13959</name>
</gene>
<organism evidence="1 2">
    <name type="scientific">Listeria grayi FSL F6-1183</name>
    <dbReference type="NCBI Taxonomy" id="1265827"/>
    <lineage>
        <taxon>Bacteria</taxon>
        <taxon>Bacillati</taxon>
        <taxon>Bacillota</taxon>
        <taxon>Bacilli</taxon>
        <taxon>Bacillales</taxon>
        <taxon>Listeriaceae</taxon>
        <taxon>Listeria</taxon>
    </lineage>
</organism>
<name>A0A829R2T1_LISGR</name>